<dbReference type="STRING" id="501024.RTCCBAU85039_2525"/>
<evidence type="ECO:0000256" key="1">
    <source>
        <dbReference type="SAM" id="Phobius"/>
    </source>
</evidence>
<evidence type="ECO:0000313" key="2">
    <source>
        <dbReference type="EMBL" id="SEH81903.1"/>
    </source>
</evidence>
<accession>A0A1H8KJS2</accession>
<keyword evidence="1" id="KW-0472">Membrane</keyword>
<dbReference type="EMBL" id="FNXB01000011">
    <property type="protein sequence ID" value="SEH81903.1"/>
    <property type="molecule type" value="Genomic_DNA"/>
</dbReference>
<evidence type="ECO:0000313" key="4">
    <source>
        <dbReference type="Proteomes" id="UP000183063"/>
    </source>
</evidence>
<evidence type="ECO:0000313" key="5">
    <source>
        <dbReference type="Proteomes" id="UP000198939"/>
    </source>
</evidence>
<organism evidence="2 4">
    <name type="scientific">Rhizobium tibeticum</name>
    <dbReference type="NCBI Taxonomy" id="501024"/>
    <lineage>
        <taxon>Bacteria</taxon>
        <taxon>Pseudomonadati</taxon>
        <taxon>Pseudomonadota</taxon>
        <taxon>Alphaproteobacteria</taxon>
        <taxon>Hyphomicrobiales</taxon>
        <taxon>Rhizobiaceae</taxon>
        <taxon>Rhizobium/Agrobacterium group</taxon>
        <taxon>Rhizobium</taxon>
    </lineage>
</organism>
<dbReference type="OrthoDB" id="1453741at2"/>
<sequence>MVQQIYRDWWIVSLFLPLEWLANLGNAIAVRDDRTAMVLSIAAAVLLALNVIILWPFTQPANAGHAALDRSASQ</sequence>
<keyword evidence="1" id="KW-0812">Transmembrane</keyword>
<proteinExistence type="predicted"/>
<gene>
    <name evidence="2" type="ORF">RTCCBAU85039_2525</name>
    <name evidence="3" type="ORF">SAMN05216228_100972</name>
</gene>
<reference evidence="4" key="3">
    <citation type="submission" date="2016-10" db="EMBL/GenBank/DDBJ databases">
        <authorList>
            <person name="Wibberg D."/>
        </authorList>
    </citation>
    <scope>NUCLEOTIDE SEQUENCE [LARGE SCALE GENOMIC DNA]</scope>
</reference>
<protein>
    <submittedName>
        <fullName evidence="2">Uncharacterized protein</fullName>
    </submittedName>
</protein>
<feature type="transmembrane region" description="Helical" evidence="1">
    <location>
        <begin position="36"/>
        <end position="57"/>
    </location>
</feature>
<name>A0A1H8KJS2_9HYPH</name>
<dbReference type="Proteomes" id="UP000198939">
    <property type="component" value="Unassembled WGS sequence"/>
</dbReference>
<keyword evidence="1" id="KW-1133">Transmembrane helix</keyword>
<reference evidence="2" key="1">
    <citation type="submission" date="2016-10" db="EMBL/GenBank/DDBJ databases">
        <authorList>
            <person name="de Groot N.N."/>
        </authorList>
    </citation>
    <scope>NUCLEOTIDE SEQUENCE [LARGE SCALE GENOMIC DNA]</scope>
    <source>
        <strain evidence="2">CCBAU85039</strain>
    </source>
</reference>
<dbReference type="Proteomes" id="UP000183063">
    <property type="component" value="Unassembled WGS sequence"/>
</dbReference>
<evidence type="ECO:0000313" key="3">
    <source>
        <dbReference type="EMBL" id="SEN93230.1"/>
    </source>
</evidence>
<dbReference type="RefSeq" id="WP_072375403.1">
    <property type="nucleotide sequence ID" value="NZ_FNXB01000011.1"/>
</dbReference>
<keyword evidence="5" id="KW-1185">Reference proteome</keyword>
<dbReference type="EMBL" id="FOCV01000009">
    <property type="protein sequence ID" value="SEN93230.1"/>
    <property type="molecule type" value="Genomic_DNA"/>
</dbReference>
<dbReference type="AlphaFoldDB" id="A0A1H8KJS2"/>
<reference evidence="3 5" key="2">
    <citation type="submission" date="2016-10" db="EMBL/GenBank/DDBJ databases">
        <authorList>
            <person name="Varghese N."/>
            <person name="Submissions S."/>
        </authorList>
    </citation>
    <scope>NUCLEOTIDE SEQUENCE [LARGE SCALE GENOMIC DNA]</scope>
    <source>
        <strain evidence="3 5">CGMCC 1.7071</strain>
    </source>
</reference>